<name>A0A4R2LJY0_9BACE</name>
<accession>A0A4R2LJY0</accession>
<feature type="transmembrane region" description="Helical" evidence="1">
    <location>
        <begin position="7"/>
        <end position="29"/>
    </location>
</feature>
<organism evidence="2 3">
    <name type="scientific">Prevotella heparinolytica</name>
    <dbReference type="NCBI Taxonomy" id="28113"/>
    <lineage>
        <taxon>Bacteria</taxon>
        <taxon>Pseudomonadati</taxon>
        <taxon>Bacteroidota</taxon>
        <taxon>Bacteroidia</taxon>
        <taxon>Bacteroidales</taxon>
        <taxon>Bacteroidaceae</taxon>
        <taxon>Bacteroides</taxon>
    </lineage>
</organism>
<reference evidence="2 3" key="1">
    <citation type="submission" date="2019-03" db="EMBL/GenBank/DDBJ databases">
        <title>Genomic Encyclopedia of Type Strains, Phase IV (KMG-IV): sequencing the most valuable type-strain genomes for metagenomic binning, comparative biology and taxonomic classification.</title>
        <authorList>
            <person name="Goeker M."/>
        </authorList>
    </citation>
    <scope>NUCLEOTIDE SEQUENCE [LARGE SCALE GENOMIC DNA]</scope>
    <source>
        <strain evidence="2 3">DSM 23917</strain>
    </source>
</reference>
<dbReference type="EMBL" id="SLXB01000039">
    <property type="protein sequence ID" value="TCO86884.1"/>
    <property type="molecule type" value="Genomic_DNA"/>
</dbReference>
<sequence length="77" mass="9143">MIIKISKLLIIFIACIPFYTFVDFIFSIIMAEKFTFTMKDALMNSTPFAVSWTTLMSYQWVKKDKEFLPFKTLKKKL</sequence>
<keyword evidence="1" id="KW-0472">Membrane</keyword>
<evidence type="ECO:0000313" key="3">
    <source>
        <dbReference type="Proteomes" id="UP000295600"/>
    </source>
</evidence>
<dbReference type="Proteomes" id="UP000295600">
    <property type="component" value="Unassembled WGS sequence"/>
</dbReference>
<keyword evidence="1" id="KW-0812">Transmembrane</keyword>
<protein>
    <submittedName>
        <fullName evidence="2">Uncharacterized protein</fullName>
    </submittedName>
</protein>
<gene>
    <name evidence="2" type="ORF">EV202_13915</name>
</gene>
<keyword evidence="1" id="KW-1133">Transmembrane helix</keyword>
<evidence type="ECO:0000313" key="2">
    <source>
        <dbReference type="EMBL" id="TCO86884.1"/>
    </source>
</evidence>
<dbReference type="AlphaFoldDB" id="A0A4R2LJY0"/>
<comment type="caution">
    <text evidence="2">The sequence shown here is derived from an EMBL/GenBank/DDBJ whole genome shotgun (WGS) entry which is preliminary data.</text>
</comment>
<proteinExistence type="predicted"/>
<evidence type="ECO:0000256" key="1">
    <source>
        <dbReference type="SAM" id="Phobius"/>
    </source>
</evidence>